<dbReference type="EMBL" id="CP066308">
    <property type="protein sequence ID" value="QQE74186.1"/>
    <property type="molecule type" value="Genomic_DNA"/>
</dbReference>
<evidence type="ECO:0000259" key="2">
    <source>
        <dbReference type="PROSITE" id="PS51272"/>
    </source>
</evidence>
<protein>
    <submittedName>
        <fullName evidence="3">S-layer homology domain-containing protein</fullName>
    </submittedName>
</protein>
<dbReference type="PROSITE" id="PS51272">
    <property type="entry name" value="SLH"/>
    <property type="match status" value="2"/>
</dbReference>
<feature type="domain" description="SLH" evidence="2">
    <location>
        <begin position="25"/>
        <end position="89"/>
    </location>
</feature>
<organism evidence="3 5">
    <name type="scientific">Brevibacillus composti</name>
    <dbReference type="NCBI Taxonomy" id="2796470"/>
    <lineage>
        <taxon>Bacteria</taxon>
        <taxon>Bacillati</taxon>
        <taxon>Bacillota</taxon>
        <taxon>Bacilli</taxon>
        <taxon>Bacillales</taxon>
        <taxon>Paenibacillaceae</taxon>
        <taxon>Brevibacillus</taxon>
    </lineage>
</organism>
<dbReference type="InterPro" id="IPR001119">
    <property type="entry name" value="SLH_dom"/>
</dbReference>
<dbReference type="AlphaFoldDB" id="A0A7T5EKB7"/>
<reference evidence="3 5" key="1">
    <citation type="submission" date="2020-12" db="EMBL/GenBank/DDBJ databases">
        <title>strain FJAT-54423T represents a novel species of the genus Brevibacillus.</title>
        <authorList>
            <person name="Tang R."/>
        </authorList>
    </citation>
    <scope>NUCLEOTIDE SEQUENCE [LARGE SCALE GENOMIC DNA]</scope>
    <source>
        <strain evidence="3 5">FJAT-54423</strain>
    </source>
</reference>
<dbReference type="Proteomes" id="UP000595847">
    <property type="component" value="Chromosome"/>
</dbReference>
<dbReference type="Pfam" id="PF00395">
    <property type="entry name" value="SLH"/>
    <property type="match status" value="2"/>
</dbReference>
<reference evidence="4" key="2">
    <citation type="submission" date="2021-04" db="EMBL/GenBank/DDBJ databases">
        <title>Brevibacillus composti FJAT-54423, complete genome.</title>
        <authorList>
            <person name="Tang R."/>
        </authorList>
    </citation>
    <scope>NUCLEOTIDE SEQUENCE</scope>
    <source>
        <strain evidence="4">FJAT-54424</strain>
    </source>
</reference>
<feature type="chain" id="PRO_5038605213" evidence="1">
    <location>
        <begin position="25"/>
        <end position="1056"/>
    </location>
</feature>
<evidence type="ECO:0000313" key="4">
    <source>
        <dbReference type="EMBL" id="QUO43782.1"/>
    </source>
</evidence>
<evidence type="ECO:0000256" key="1">
    <source>
        <dbReference type="SAM" id="SignalP"/>
    </source>
</evidence>
<dbReference type="RefSeq" id="WP_198827767.1">
    <property type="nucleotide sequence ID" value="NZ_CP066308.1"/>
</dbReference>
<name>A0A7T5EKB7_9BACL</name>
<feature type="signal peptide" evidence="1">
    <location>
        <begin position="1"/>
        <end position="24"/>
    </location>
</feature>
<feature type="domain" description="SLH" evidence="2">
    <location>
        <begin position="90"/>
        <end position="153"/>
    </location>
</feature>
<dbReference type="EMBL" id="CP073708">
    <property type="protein sequence ID" value="QUO43782.1"/>
    <property type="molecule type" value="Genomic_DNA"/>
</dbReference>
<gene>
    <name evidence="3" type="ORF">JD108_20535</name>
    <name evidence="4" type="ORF">KDJ56_20470</name>
</gene>
<evidence type="ECO:0000313" key="6">
    <source>
        <dbReference type="Proteomes" id="UP000677234"/>
    </source>
</evidence>
<keyword evidence="6" id="KW-1185">Reference proteome</keyword>
<evidence type="ECO:0000313" key="3">
    <source>
        <dbReference type="EMBL" id="QQE74186.1"/>
    </source>
</evidence>
<dbReference type="Proteomes" id="UP000677234">
    <property type="component" value="Chromosome"/>
</dbReference>
<proteinExistence type="predicted"/>
<keyword evidence="1" id="KW-0732">Signal</keyword>
<accession>A0A7T5EKB7</accession>
<evidence type="ECO:0000313" key="5">
    <source>
        <dbReference type="Proteomes" id="UP000595847"/>
    </source>
</evidence>
<dbReference type="KEGG" id="bcop:JD108_20535"/>
<sequence length="1056" mass="116126">MKKVVNSVLASALALTVAPMVVGAEEAATTNAPQMDEALAKVVKRLNALGVVQGYGDGDFKVDQTINRAEFATLIVRIRGLEQGAKFAQYQNTFTDVNSADWFAGFVNVASGQEIIKGFPDKSFKPKNEVTYAEAVTMIVRALGYEPATRGVWPNNMIAKASELNIAKSIANPGVAATRGDIFKMLDNALRVKLMEQLEYGTDIRFEVRNETLLTKYMNVEVRDMEWARSEKLGSDALPIVTNVPVIGLGVLKPNEITLNGRNAGLGSTATYKVADGINPNEFAGQHVQVWIKDDSSNTIVWMEGSEDEEVILDRLDTFYLDDVELKDPSKIKDSNLDELEVSLDGNGKTYRFTKDTKVTFNFKPASNVSSVLSEIADANSLFSAKIVLDENGDISYIHVIDDTSVNKNVEGTKYGSKVIEKIDAEKKKISNLGGGSFSKLEDLDEGKDFLVFRNNQPAKLADLKPMDVYSVYYADGKKGKLLVFATSNVVEGKVDKVTMRAEDNNRLVIGDKTYLFRSGATFSDNANEDVTVLEGNEWDKIRNLDGEEVKLYLDAAGRIRHIETGENVGARRVKAIVTRNAEFIRGKWEFAVYGQNGKQYEVALKADKIYGKDGKAYEKTNEDKIEKDFVPTKDKNELLLLEVTLDTKGEVEKVKVLDSKVIDAGSNWKNIADEDDEAIVVGRDSYQVTKNTAIFDMTGELTTGRTKQLKSPGVAKFSNIADKNDLKVFYTVDEDEDVEAIFVVDGKGLGSDTQYGLVLDLNRAGGDDIRLLTKDDNNQVVAKTVKLDDDSDELFGEGIKRGDFIAYSLNSDGEIIVDDVVEVIDQATSFEKFKLTADLEDADLHELRVGKVTKVTSTKVTYEYIATDGKKYTDTVTINSKTGYIDTYDIQADDGVDEGDFIILVETDDDGSAYDYILTVASESQFKRDFSRDERDAVEAAFLKKAKQAPGKGGGDDVEPPKQLLKEDSLHAVAKTSLGAFGAYTVTGEGVEGAKVEVVVTVEGKPYKGSKTIGSNGEFKVEVLGRPGATEYTIIVTKEGYETVEKTFQFDEVVE</sequence>